<evidence type="ECO:0000259" key="5">
    <source>
        <dbReference type="PROSITE" id="PS51464"/>
    </source>
</evidence>
<dbReference type="Gene3D" id="3.40.50.10490">
    <property type="entry name" value="Glucose-6-phosphate isomerase like protein, domain 1"/>
    <property type="match status" value="1"/>
</dbReference>
<dbReference type="PROSITE" id="PS51071">
    <property type="entry name" value="HTH_RPIR"/>
    <property type="match status" value="1"/>
</dbReference>
<gene>
    <name evidence="6" type="ORF">ETEE_2869</name>
</gene>
<feature type="domain" description="SIS" evidence="5">
    <location>
        <begin position="136"/>
        <end position="276"/>
    </location>
</feature>
<dbReference type="GO" id="GO:1901135">
    <property type="term" value="P:carbohydrate derivative metabolic process"/>
    <property type="evidence" value="ECO:0007669"/>
    <property type="project" value="InterPro"/>
</dbReference>
<evidence type="ECO:0000313" key="7">
    <source>
        <dbReference type="Proteomes" id="UP000028681"/>
    </source>
</evidence>
<dbReference type="InterPro" id="IPR009057">
    <property type="entry name" value="Homeodomain-like_sf"/>
</dbReference>
<dbReference type="GO" id="GO:0003700">
    <property type="term" value="F:DNA-binding transcription factor activity"/>
    <property type="evidence" value="ECO:0007669"/>
    <property type="project" value="InterPro"/>
</dbReference>
<dbReference type="InterPro" id="IPR036388">
    <property type="entry name" value="WH-like_DNA-bd_sf"/>
</dbReference>
<dbReference type="HOGENOM" id="CLU_055769_0_0_6"/>
<dbReference type="InterPro" id="IPR046348">
    <property type="entry name" value="SIS_dom_sf"/>
</dbReference>
<sequence>MKDSQQIRLQPGKILDTLSAMQNSLTRVSQRIADYILRTPAQVTQFSIAQLAQATQSGEATVIRFCRTLGYKGFQDFKLDLAIELARGDAEETPLLDAEIIDSDDVPTIGRKLQSAINSVLSETLNLLDMAQVQAAVDAIRQANYLFICGVGSSGITAEDMKNKLMRIGYRVNGTSNNHFMYMQASLLQPGDVAIAISHSGASPETVHALKLAQEAGARTIALTHNLGSALMRYADISLINGNNQGKLQGDSIGTKTAQLFVLDLLYTLLVQAEPQRVTAQKLRTLNALQSAKALS</sequence>
<dbReference type="Proteomes" id="UP000028681">
    <property type="component" value="Chromosome"/>
</dbReference>
<evidence type="ECO:0000313" key="6">
    <source>
        <dbReference type="EMBL" id="AIJ09301.1"/>
    </source>
</evidence>
<protein>
    <submittedName>
        <fullName evidence="6">Sialic acid utilization regulator, RpiR family</fullName>
    </submittedName>
</protein>
<organism evidence="6 7">
    <name type="scientific">Edwardsiella anguillarum ET080813</name>
    <dbReference type="NCBI Taxonomy" id="667120"/>
    <lineage>
        <taxon>Bacteria</taxon>
        <taxon>Pseudomonadati</taxon>
        <taxon>Pseudomonadota</taxon>
        <taxon>Gammaproteobacteria</taxon>
        <taxon>Enterobacterales</taxon>
        <taxon>Hafniaceae</taxon>
        <taxon>Edwardsiella</taxon>
    </lineage>
</organism>
<dbReference type="EMBL" id="CP006664">
    <property type="protein sequence ID" value="AIJ09301.1"/>
    <property type="molecule type" value="Genomic_DNA"/>
</dbReference>
<dbReference type="RefSeq" id="WP_034163729.1">
    <property type="nucleotide sequence ID" value="NZ_CP006664.1"/>
</dbReference>
<evidence type="ECO:0000256" key="2">
    <source>
        <dbReference type="ARBA" id="ARBA00023125"/>
    </source>
</evidence>
<keyword evidence="3" id="KW-0804">Transcription</keyword>
<keyword evidence="2" id="KW-0238">DNA-binding</keyword>
<dbReference type="CDD" id="cd05013">
    <property type="entry name" value="SIS_RpiR"/>
    <property type="match status" value="1"/>
</dbReference>
<dbReference type="Gene3D" id="1.10.10.10">
    <property type="entry name" value="Winged helix-like DNA-binding domain superfamily/Winged helix DNA-binding domain"/>
    <property type="match status" value="1"/>
</dbReference>
<dbReference type="PROSITE" id="PS51464">
    <property type="entry name" value="SIS"/>
    <property type="match status" value="1"/>
</dbReference>
<keyword evidence="1" id="KW-0805">Transcription regulation</keyword>
<dbReference type="InterPro" id="IPR000281">
    <property type="entry name" value="HTH_RpiR"/>
</dbReference>
<dbReference type="PANTHER" id="PTHR30514:SF9">
    <property type="entry name" value="TRANSCRIPTIONAL REGULATOR"/>
    <property type="match status" value="1"/>
</dbReference>
<dbReference type="GeneID" id="33940373"/>
<dbReference type="Pfam" id="PF01418">
    <property type="entry name" value="HTH_6"/>
    <property type="match status" value="1"/>
</dbReference>
<dbReference type="KEGG" id="ete:ETEE_2869"/>
<dbReference type="SUPFAM" id="SSF53697">
    <property type="entry name" value="SIS domain"/>
    <property type="match status" value="1"/>
</dbReference>
<reference evidence="6 7" key="1">
    <citation type="journal article" date="2012" name="PLoS ONE">
        <title>Edwardsiella comparative phylogenomics reveal the new intra/inter-species taxonomic relationships, virulence evolution and niche adaptation mechanisms.</title>
        <authorList>
            <person name="Yang M."/>
            <person name="Lv Y."/>
            <person name="Xiao J."/>
            <person name="Wu H."/>
            <person name="Zheng H."/>
            <person name="Liu Q."/>
            <person name="Zhang Y."/>
            <person name="Wang Q."/>
        </authorList>
    </citation>
    <scope>NUCLEOTIDE SEQUENCE [LARGE SCALE GENOMIC DNA]</scope>
    <source>
        <strain evidence="7">080813</strain>
    </source>
</reference>
<feature type="domain" description="HTH rpiR-type" evidence="4">
    <location>
        <begin position="12"/>
        <end position="88"/>
    </location>
</feature>
<dbReference type="Pfam" id="PF01380">
    <property type="entry name" value="SIS"/>
    <property type="match status" value="1"/>
</dbReference>
<dbReference type="InterPro" id="IPR001347">
    <property type="entry name" value="SIS_dom"/>
</dbReference>
<accession>A0A076LN00</accession>
<name>A0A076LN00_9GAMM</name>
<evidence type="ECO:0000259" key="4">
    <source>
        <dbReference type="PROSITE" id="PS51071"/>
    </source>
</evidence>
<dbReference type="AlphaFoldDB" id="A0A076LN00"/>
<evidence type="ECO:0000256" key="3">
    <source>
        <dbReference type="ARBA" id="ARBA00023163"/>
    </source>
</evidence>
<dbReference type="InterPro" id="IPR035472">
    <property type="entry name" value="RpiR-like_SIS"/>
</dbReference>
<dbReference type="SUPFAM" id="SSF46689">
    <property type="entry name" value="Homeodomain-like"/>
    <property type="match status" value="1"/>
</dbReference>
<dbReference type="GO" id="GO:0097367">
    <property type="term" value="F:carbohydrate derivative binding"/>
    <property type="evidence" value="ECO:0007669"/>
    <property type="project" value="InterPro"/>
</dbReference>
<proteinExistence type="predicted"/>
<evidence type="ECO:0000256" key="1">
    <source>
        <dbReference type="ARBA" id="ARBA00023015"/>
    </source>
</evidence>
<dbReference type="InterPro" id="IPR047640">
    <property type="entry name" value="RpiR-like"/>
</dbReference>
<dbReference type="PANTHER" id="PTHR30514">
    <property type="entry name" value="GLUCOKINASE"/>
    <property type="match status" value="1"/>
</dbReference>
<dbReference type="GO" id="GO:0003677">
    <property type="term" value="F:DNA binding"/>
    <property type="evidence" value="ECO:0007669"/>
    <property type="project" value="UniProtKB-KW"/>
</dbReference>